<sequence length="85" mass="8145">MGEGNGGGRGGKSRVGEGDVVVAVVGDGGGFDRLPDVWPLSGLGLLKATTAPVGAGAGAASATARWGPGILRQGSSGGAENAWLE</sequence>
<comment type="caution">
    <text evidence="1">The sequence shown here is derived from an EMBL/GenBank/DDBJ whole genome shotgun (WGS) entry which is preliminary data.</text>
</comment>
<accession>A0A146FPG0</accession>
<organism evidence="1 2">
    <name type="scientific">Aspergillus kawachii</name>
    <name type="common">White koji mold</name>
    <name type="synonym">Aspergillus awamori var. kawachi</name>
    <dbReference type="NCBI Taxonomy" id="1069201"/>
    <lineage>
        <taxon>Eukaryota</taxon>
        <taxon>Fungi</taxon>
        <taxon>Dikarya</taxon>
        <taxon>Ascomycota</taxon>
        <taxon>Pezizomycotina</taxon>
        <taxon>Eurotiomycetes</taxon>
        <taxon>Eurotiomycetidae</taxon>
        <taxon>Eurotiales</taxon>
        <taxon>Aspergillaceae</taxon>
        <taxon>Aspergillus</taxon>
        <taxon>Aspergillus subgen. Circumdati</taxon>
    </lineage>
</organism>
<evidence type="ECO:0000313" key="1">
    <source>
        <dbReference type="EMBL" id="GAT27003.1"/>
    </source>
</evidence>
<evidence type="ECO:0000313" key="2">
    <source>
        <dbReference type="Proteomes" id="UP000075230"/>
    </source>
</evidence>
<proteinExistence type="predicted"/>
<reference evidence="1 2" key="1">
    <citation type="journal article" date="2016" name="DNA Res.">
        <title>Genome sequence of Aspergillus luchuensis NBRC 4314.</title>
        <authorList>
            <person name="Yamada O."/>
            <person name="Machida M."/>
            <person name="Hosoyama A."/>
            <person name="Goto M."/>
            <person name="Takahashi T."/>
            <person name="Futagami T."/>
            <person name="Yamagata Y."/>
            <person name="Takeuchi M."/>
            <person name="Kobayashi T."/>
            <person name="Koike H."/>
            <person name="Abe K."/>
            <person name="Asai K."/>
            <person name="Arita M."/>
            <person name="Fujita N."/>
            <person name="Fukuda K."/>
            <person name="Higa K."/>
            <person name="Horikawa H."/>
            <person name="Ishikawa T."/>
            <person name="Jinno K."/>
            <person name="Kato Y."/>
            <person name="Kirimura K."/>
            <person name="Mizutani O."/>
            <person name="Nakasone K."/>
            <person name="Sano M."/>
            <person name="Shiraishi Y."/>
            <person name="Tsukahara M."/>
            <person name="Gomi K."/>
        </authorList>
    </citation>
    <scope>NUCLEOTIDE SEQUENCE [LARGE SCALE GENOMIC DNA]</scope>
    <source>
        <strain evidence="1 2">RIB 2604</strain>
    </source>
</reference>
<protein>
    <submittedName>
        <fullName evidence="1">Smr domain protein</fullName>
    </submittedName>
</protein>
<reference evidence="2" key="2">
    <citation type="submission" date="2016-02" db="EMBL/GenBank/DDBJ databases">
        <title>Genome sequencing of Aspergillus luchuensis NBRC 4314.</title>
        <authorList>
            <person name="Yamada O."/>
        </authorList>
    </citation>
    <scope>NUCLEOTIDE SEQUENCE [LARGE SCALE GENOMIC DNA]</scope>
    <source>
        <strain evidence="2">RIB 2604</strain>
    </source>
</reference>
<name>A0A146FPG0_ASPKA</name>
<dbReference type="AlphaFoldDB" id="A0A146FPG0"/>
<gene>
    <name evidence="1" type="ORF">RIB2604_02106860</name>
</gene>
<dbReference type="EMBL" id="BCWF01000021">
    <property type="protein sequence ID" value="GAT27003.1"/>
    <property type="molecule type" value="Genomic_DNA"/>
</dbReference>
<dbReference type="Proteomes" id="UP000075230">
    <property type="component" value="Unassembled WGS sequence"/>
</dbReference>